<gene>
    <name evidence="3" type="ORF">HMPREF1535_00687</name>
</gene>
<dbReference type="Gene3D" id="1.10.530.10">
    <property type="match status" value="1"/>
</dbReference>
<reference evidence="3 4" key="1">
    <citation type="submission" date="2013-04" db="EMBL/GenBank/DDBJ databases">
        <title>The Genome Sequence of Parabacteroides goldsteinii DSM 19448.</title>
        <authorList>
            <consortium name="The Broad Institute Genomics Platform"/>
            <person name="Earl A."/>
            <person name="Ward D."/>
            <person name="Feldgarden M."/>
            <person name="Gevers D."/>
            <person name="Martens E."/>
            <person name="Sakamoto M."/>
            <person name="Benno Y."/>
            <person name="Song Y."/>
            <person name="Liu C."/>
            <person name="Lee J."/>
            <person name="Bolanos M."/>
            <person name="Vaisanen M.L."/>
            <person name="Finegold S.M."/>
            <person name="Walker B."/>
            <person name="Young S."/>
            <person name="Zeng Q."/>
            <person name="Gargeya S."/>
            <person name="Fitzgerald M."/>
            <person name="Haas B."/>
            <person name="Abouelleil A."/>
            <person name="Allen A.W."/>
            <person name="Alvarado L."/>
            <person name="Arachchi H.M."/>
            <person name="Berlin A.M."/>
            <person name="Chapman S.B."/>
            <person name="Gainer-Dewar J."/>
            <person name="Goldberg J."/>
            <person name="Griggs A."/>
            <person name="Gujja S."/>
            <person name="Hansen M."/>
            <person name="Howarth C."/>
            <person name="Imamovic A."/>
            <person name="Ireland A."/>
            <person name="Larimer J."/>
            <person name="McCowan C."/>
            <person name="Murphy C."/>
            <person name="Pearson M."/>
            <person name="Poon T.W."/>
            <person name="Priest M."/>
            <person name="Roberts A."/>
            <person name="Saif S."/>
            <person name="Shea T."/>
            <person name="Sisk P."/>
            <person name="Sykes S."/>
            <person name="Wortman J."/>
            <person name="Nusbaum C."/>
            <person name="Birren B."/>
        </authorList>
    </citation>
    <scope>NUCLEOTIDE SEQUENCE [LARGE SCALE GENOMIC DNA]</scope>
    <source>
        <strain evidence="3 4">DSM 19448</strain>
    </source>
</reference>
<dbReference type="InterPro" id="IPR002901">
    <property type="entry name" value="MGlyc_endo_b_GlcNAc-like_dom"/>
</dbReference>
<dbReference type="InterPro" id="IPR051056">
    <property type="entry name" value="Glycosyl_Hydrolase_73"/>
</dbReference>
<dbReference type="GO" id="GO:0004040">
    <property type="term" value="F:amidase activity"/>
    <property type="evidence" value="ECO:0007669"/>
    <property type="project" value="InterPro"/>
</dbReference>
<evidence type="ECO:0000313" key="4">
    <source>
        <dbReference type="Proteomes" id="UP000033047"/>
    </source>
</evidence>
<evidence type="ECO:0000313" key="3">
    <source>
        <dbReference type="EMBL" id="KKB59128.1"/>
    </source>
</evidence>
<evidence type="ECO:0000259" key="2">
    <source>
        <dbReference type="Pfam" id="PF01832"/>
    </source>
</evidence>
<dbReference type="RefSeq" id="WP_046145300.1">
    <property type="nucleotide sequence ID" value="NZ_KQ033912.1"/>
</dbReference>
<dbReference type="PATRIC" id="fig|927665.4.peg.695"/>
<evidence type="ECO:0000256" key="1">
    <source>
        <dbReference type="ARBA" id="ARBA00022801"/>
    </source>
</evidence>
<organism evidence="3 4">
    <name type="scientific">Parabacteroides goldsteinii DSM 19448 = WAL 12034</name>
    <dbReference type="NCBI Taxonomy" id="927665"/>
    <lineage>
        <taxon>Bacteria</taxon>
        <taxon>Pseudomonadati</taxon>
        <taxon>Bacteroidota</taxon>
        <taxon>Bacteroidia</taxon>
        <taxon>Bacteroidales</taxon>
        <taxon>Tannerellaceae</taxon>
        <taxon>Parabacteroides</taxon>
    </lineage>
</organism>
<keyword evidence="1" id="KW-0378">Hydrolase</keyword>
<dbReference type="PANTHER" id="PTHR33308:SF9">
    <property type="entry name" value="PEPTIDOGLYCAN HYDROLASE FLGJ"/>
    <property type="match status" value="1"/>
</dbReference>
<feature type="domain" description="Mannosyl-glycoprotein endo-beta-N-acetylglucosamidase-like" evidence="2">
    <location>
        <begin position="12"/>
        <end position="120"/>
    </location>
</feature>
<dbReference type="Pfam" id="PF01832">
    <property type="entry name" value="Glucosaminidase"/>
    <property type="match status" value="1"/>
</dbReference>
<comment type="caution">
    <text evidence="3">The sequence shown here is derived from an EMBL/GenBank/DDBJ whole genome shotgun (WGS) entry which is preliminary data.</text>
</comment>
<accession>A0A0F5JMX8</accession>
<protein>
    <recommendedName>
        <fullName evidence="2">Mannosyl-glycoprotein endo-beta-N-acetylglucosamidase-like domain-containing protein</fullName>
    </recommendedName>
</protein>
<name>A0A0F5JMX8_9BACT</name>
<dbReference type="HOGENOM" id="CLU_013771_0_2_10"/>
<dbReference type="EMBL" id="AQHV01000003">
    <property type="protein sequence ID" value="KKB59128.1"/>
    <property type="molecule type" value="Genomic_DNA"/>
</dbReference>
<dbReference type="Proteomes" id="UP000033047">
    <property type="component" value="Unassembled WGS sequence"/>
</dbReference>
<proteinExistence type="predicted"/>
<dbReference type="STRING" id="927665.HMPREF1535_00687"/>
<dbReference type="PANTHER" id="PTHR33308">
    <property type="entry name" value="PEPTIDOGLYCAN HYDROLASE FLGJ"/>
    <property type="match status" value="1"/>
</dbReference>
<sequence length="152" mass="17138">MTKYEFVKRFLPEAEAAEKRFHLNPVVMLAQAAIESGWNESNLAKLHRNLFGITGYGPSNEFWHGCRVELVPRGLPFRKYSDTQSSFLDYARLIVTAYPAAAAVSYYPSAFAHEIAYSKYISEVNGDNRTAYCHLLDRLSVAIGKLIKVPVC</sequence>
<dbReference type="AlphaFoldDB" id="A0A0F5JMX8"/>